<organism evidence="2 3">
    <name type="scientific">Paratrimastix pyriformis</name>
    <dbReference type="NCBI Taxonomy" id="342808"/>
    <lineage>
        <taxon>Eukaryota</taxon>
        <taxon>Metamonada</taxon>
        <taxon>Preaxostyla</taxon>
        <taxon>Paratrimastigidae</taxon>
        <taxon>Paratrimastix</taxon>
    </lineage>
</organism>
<feature type="compositionally biased region" description="Polar residues" evidence="1">
    <location>
        <begin position="154"/>
        <end position="166"/>
    </location>
</feature>
<dbReference type="SUPFAM" id="SSF101386">
    <property type="entry name" value="all-alpha NTP pyrophosphatases"/>
    <property type="match status" value="1"/>
</dbReference>
<feature type="compositionally biased region" description="Basic and acidic residues" evidence="1">
    <location>
        <begin position="211"/>
        <end position="225"/>
    </location>
</feature>
<dbReference type="PANTHER" id="PTHR46523:SF1">
    <property type="entry name" value="DCTP PYROPHOSPHATASE 1"/>
    <property type="match status" value="1"/>
</dbReference>
<sequence length="225" mass="25036">MEQQQPQEEEADLSLRQLRDRVQKFVTDRDWKQFHCPRNFLLALTAEVGELCEIFQWKPDTISGLPGQPGLPGFTPAEKQHVGEEIADVLIYLAQLANCCDIDLPAAVRDKMEKNERKYPAEQVRGSNAKYNAYKTAARTEAASSSPAIASDATPQAANRDSQSASEDPGAWRWVDFVKRKSKRSVPTPILLSPRARRPGPPGPGRPGRLSQDKDLISADRHHVG</sequence>
<reference evidence="2" key="1">
    <citation type="journal article" date="2022" name="bioRxiv">
        <title>Genomics of Preaxostyla Flagellates Illuminates Evolutionary Transitions and the Path Towards Mitochondrial Loss.</title>
        <authorList>
            <person name="Novak L.V.F."/>
            <person name="Treitli S.C."/>
            <person name="Pyrih J."/>
            <person name="Halakuc P."/>
            <person name="Pipaliya S.V."/>
            <person name="Vacek V."/>
            <person name="Brzon O."/>
            <person name="Soukal P."/>
            <person name="Eme L."/>
            <person name="Dacks J.B."/>
            <person name="Karnkowska A."/>
            <person name="Elias M."/>
            <person name="Hampl V."/>
        </authorList>
    </citation>
    <scope>NUCLEOTIDE SEQUENCE</scope>
    <source>
        <strain evidence="2">RCP-MX</strain>
    </source>
</reference>
<name>A0ABQ8UM39_9EUKA</name>
<dbReference type="Proteomes" id="UP001141327">
    <property type="component" value="Unassembled WGS sequence"/>
</dbReference>
<keyword evidence="3" id="KW-1185">Reference proteome</keyword>
<protein>
    <submittedName>
        <fullName evidence="2">XTP3-transactivated protein</fullName>
    </submittedName>
</protein>
<evidence type="ECO:0000313" key="3">
    <source>
        <dbReference type="Proteomes" id="UP001141327"/>
    </source>
</evidence>
<dbReference type="Pfam" id="PF12643">
    <property type="entry name" value="MazG-like"/>
    <property type="match status" value="1"/>
</dbReference>
<feature type="region of interest" description="Disordered" evidence="1">
    <location>
        <begin position="141"/>
        <end position="225"/>
    </location>
</feature>
<dbReference type="EMBL" id="JAPMOS010000020">
    <property type="protein sequence ID" value="KAJ4459333.1"/>
    <property type="molecule type" value="Genomic_DNA"/>
</dbReference>
<evidence type="ECO:0000256" key="1">
    <source>
        <dbReference type="SAM" id="MobiDB-lite"/>
    </source>
</evidence>
<comment type="caution">
    <text evidence="2">The sequence shown here is derived from an EMBL/GenBank/DDBJ whole genome shotgun (WGS) entry which is preliminary data.</text>
</comment>
<proteinExistence type="predicted"/>
<dbReference type="Gene3D" id="1.10.287.1080">
    <property type="entry name" value="MazG-like"/>
    <property type="match status" value="1"/>
</dbReference>
<gene>
    <name evidence="2" type="ORF">PAPYR_4627</name>
</gene>
<feature type="compositionally biased region" description="Low complexity" evidence="1">
    <location>
        <begin position="142"/>
        <end position="153"/>
    </location>
</feature>
<accession>A0ABQ8UM39</accession>
<dbReference type="PANTHER" id="PTHR46523">
    <property type="entry name" value="DCTP PYROPHOSPHATASE 1"/>
    <property type="match status" value="1"/>
</dbReference>
<dbReference type="InterPro" id="IPR025984">
    <property type="entry name" value="DCTPP"/>
</dbReference>
<dbReference type="CDD" id="cd11537">
    <property type="entry name" value="NTP-PPase_RS21-C6_like"/>
    <property type="match status" value="1"/>
</dbReference>
<dbReference type="InterPro" id="IPR052555">
    <property type="entry name" value="dCTP_Pyrophosphatase"/>
</dbReference>
<evidence type="ECO:0000313" key="2">
    <source>
        <dbReference type="EMBL" id="KAJ4459333.1"/>
    </source>
</evidence>